<feature type="domain" description="DUF7845" evidence="2">
    <location>
        <begin position="103"/>
        <end position="371"/>
    </location>
</feature>
<feature type="region of interest" description="Disordered" evidence="1">
    <location>
        <begin position="519"/>
        <end position="570"/>
    </location>
</feature>
<dbReference type="Proteomes" id="UP000509626">
    <property type="component" value="Chromosome"/>
</dbReference>
<evidence type="ECO:0000259" key="2">
    <source>
        <dbReference type="Pfam" id="PF25227"/>
    </source>
</evidence>
<evidence type="ECO:0000313" key="4">
    <source>
        <dbReference type="Proteomes" id="UP000509626"/>
    </source>
</evidence>
<gene>
    <name evidence="3" type="ORF">HUG12_10785</name>
</gene>
<feature type="compositionally biased region" description="Basic and acidic residues" evidence="1">
    <location>
        <begin position="560"/>
        <end position="570"/>
    </location>
</feature>
<sequence>MSLDAPTPAEPPTDNGGLLRLEGITTTTEQLPEPTRHGGNLHVVLNDQYRPAAEIEHDSGDRDLPDGSAYQTARARWYEAADADEVHTVETPKGYEREYVVLEDEYELFDEPVAVTLNSSRCELGQVTSAGNFRAYFKYNLTLKPLDDDGEVRWFGTPTTSLNVTIRPQDAGLARKTQEEGIVQKWSPPYGSGTEIRAQTTWAESTQEIQGRIETLLYDVLGYEWDDLDAQNESRTFWKSEVHHRVAEEVAPEIVHTMRQSAELLARHEADLKEETVHSEGTWKIVKLRTDGWEQLGFPILRGQDVQIKLYMPDAPAEYLEYPMDQPKVEVSLEGRPRGGDAYHVDRWEQITHVLESILLSHLRWADVGTEHILQDDMSLGPAADLLSWEHPEGRRAWLRDHYESLTPRVYAEARKSQTTAVYDILHSIKRRDIATYAEIAQDVGLVERTVRGHVARLTGTAKEPGILKTIPDAVTFVTFSAEWWEDDAREALDRVYPNDTAEDRSRRRQTRVEERLLKRTLGLTPASSSSSSDGESEDDQVPIVDVDDDSDQEDDRDDDDRGRDGTPDQRCWRYFHDVDLDGAQLGIALDRGYLPEDHVRVRIDDSPLFSGG</sequence>
<accession>A0A7D5LAY2</accession>
<keyword evidence="4" id="KW-1185">Reference proteome</keyword>
<dbReference type="AlphaFoldDB" id="A0A7D5LAY2"/>
<organism evidence="3 4">
    <name type="scientific">Halorarum salinum</name>
    <dbReference type="NCBI Taxonomy" id="2743089"/>
    <lineage>
        <taxon>Archaea</taxon>
        <taxon>Methanobacteriati</taxon>
        <taxon>Methanobacteriota</taxon>
        <taxon>Stenosarchaea group</taxon>
        <taxon>Halobacteria</taxon>
        <taxon>Halobacteriales</taxon>
        <taxon>Haloferacaceae</taxon>
        <taxon>Halorarum</taxon>
    </lineage>
</organism>
<feature type="compositionally biased region" description="Acidic residues" evidence="1">
    <location>
        <begin position="535"/>
        <end position="559"/>
    </location>
</feature>
<protein>
    <recommendedName>
        <fullName evidence="2">DUF7845 domain-containing protein</fullName>
    </recommendedName>
</protein>
<dbReference type="KEGG" id="halu:HUG12_10785"/>
<dbReference type="InterPro" id="IPR057167">
    <property type="entry name" value="DUF7845"/>
</dbReference>
<name>A0A7D5LAY2_9EURY</name>
<dbReference type="OrthoDB" id="240669at2157"/>
<dbReference type="EMBL" id="CP058579">
    <property type="protein sequence ID" value="QLG62191.1"/>
    <property type="molecule type" value="Genomic_DNA"/>
</dbReference>
<dbReference type="Pfam" id="PF25227">
    <property type="entry name" value="DUF7845"/>
    <property type="match status" value="1"/>
</dbReference>
<proteinExistence type="predicted"/>
<evidence type="ECO:0000313" key="3">
    <source>
        <dbReference type="EMBL" id="QLG62191.1"/>
    </source>
</evidence>
<feature type="region of interest" description="Disordered" evidence="1">
    <location>
        <begin position="1"/>
        <end position="21"/>
    </location>
</feature>
<evidence type="ECO:0000256" key="1">
    <source>
        <dbReference type="SAM" id="MobiDB-lite"/>
    </source>
</evidence>
<reference evidence="3 4" key="1">
    <citation type="submission" date="2020-06" db="EMBL/GenBank/DDBJ databases">
        <title>NJ-3-1, isolated from saline soil.</title>
        <authorList>
            <person name="Cui H.L."/>
            <person name="Shi X."/>
        </authorList>
    </citation>
    <scope>NUCLEOTIDE SEQUENCE [LARGE SCALE GENOMIC DNA]</scope>
    <source>
        <strain evidence="3 4">NJ-3-1</strain>
    </source>
</reference>
<dbReference type="RefSeq" id="WP_179268776.1">
    <property type="nucleotide sequence ID" value="NZ_CP058579.1"/>
</dbReference>
<dbReference type="GeneID" id="56037950"/>